<name>A0A352ITA1_9GAMM</name>
<proteinExistence type="predicted"/>
<gene>
    <name evidence="2" type="ORF">DC045_10260</name>
</gene>
<reference evidence="2 3" key="1">
    <citation type="journal article" date="2018" name="Nat. Biotechnol.">
        <title>A standardized bacterial taxonomy based on genome phylogeny substantially revises the tree of life.</title>
        <authorList>
            <person name="Parks D.H."/>
            <person name="Chuvochina M."/>
            <person name="Waite D.W."/>
            <person name="Rinke C."/>
            <person name="Skarshewski A."/>
            <person name="Chaumeil P.A."/>
            <person name="Hugenholtz P."/>
        </authorList>
    </citation>
    <scope>NUCLEOTIDE SEQUENCE [LARGE SCALE GENOMIC DNA]</scope>
    <source>
        <strain evidence="2">UBA9380</strain>
    </source>
</reference>
<dbReference type="InterPro" id="IPR029149">
    <property type="entry name" value="Creatin/AminoP/Spt16_N"/>
</dbReference>
<feature type="domain" description="Xaa-Pro dipeptidase N-terminal" evidence="1">
    <location>
        <begin position="11"/>
        <end position="112"/>
    </location>
</feature>
<sequence>MPDNALLSLQTDHLKELQARYESALAEHGYDSLLIASGAAPYRYGDDQAWHFQGYGPFLHWTGLAGREHCWLWIRAGHKPVLWLFEPVDFWHANSPLAEEPWQQFIEVRSSASPEAPLLDDPESLA</sequence>
<accession>A0A352ITA1</accession>
<dbReference type="InterPro" id="IPR048819">
    <property type="entry name" value="PepQ_N"/>
</dbReference>
<evidence type="ECO:0000313" key="3">
    <source>
        <dbReference type="Proteomes" id="UP000263489"/>
    </source>
</evidence>
<dbReference type="Gene3D" id="3.40.350.10">
    <property type="entry name" value="Creatinase/prolidase N-terminal domain"/>
    <property type="match status" value="1"/>
</dbReference>
<comment type="caution">
    <text evidence="2">The sequence shown here is derived from an EMBL/GenBank/DDBJ whole genome shotgun (WGS) entry which is preliminary data.</text>
</comment>
<dbReference type="EMBL" id="DNNA01000159">
    <property type="protein sequence ID" value="HBC34684.1"/>
    <property type="molecule type" value="Genomic_DNA"/>
</dbReference>
<dbReference type="Pfam" id="PF21216">
    <property type="entry name" value="PepQ_N"/>
    <property type="match status" value="1"/>
</dbReference>
<dbReference type="Proteomes" id="UP000263489">
    <property type="component" value="Unassembled WGS sequence"/>
</dbReference>
<evidence type="ECO:0000259" key="1">
    <source>
        <dbReference type="Pfam" id="PF21216"/>
    </source>
</evidence>
<organism evidence="2 3">
    <name type="scientific">Marinobacter adhaerens</name>
    <dbReference type="NCBI Taxonomy" id="1033846"/>
    <lineage>
        <taxon>Bacteria</taxon>
        <taxon>Pseudomonadati</taxon>
        <taxon>Pseudomonadota</taxon>
        <taxon>Gammaproteobacteria</taxon>
        <taxon>Pseudomonadales</taxon>
        <taxon>Marinobacteraceae</taxon>
        <taxon>Marinobacter</taxon>
    </lineage>
</organism>
<dbReference type="AlphaFoldDB" id="A0A352ITA1"/>
<protein>
    <submittedName>
        <fullName evidence="2">Xaa-Pro dipeptidase</fullName>
    </submittedName>
</protein>
<feature type="non-terminal residue" evidence="2">
    <location>
        <position position="126"/>
    </location>
</feature>
<evidence type="ECO:0000313" key="2">
    <source>
        <dbReference type="EMBL" id="HBC34684.1"/>
    </source>
</evidence>